<accession>A0AB38CST7</accession>
<organism evidence="2 3">
    <name type="scientific">Mycobacteroides abscessus subsp. abscessus</name>
    <dbReference type="NCBI Taxonomy" id="1185650"/>
    <lineage>
        <taxon>Bacteria</taxon>
        <taxon>Bacillati</taxon>
        <taxon>Actinomycetota</taxon>
        <taxon>Actinomycetes</taxon>
        <taxon>Mycobacteriales</taxon>
        <taxon>Mycobacteriaceae</taxon>
        <taxon>Mycobacteroides</taxon>
        <taxon>Mycobacteroides abscessus</taxon>
    </lineage>
</organism>
<feature type="transmembrane region" description="Helical" evidence="1">
    <location>
        <begin position="76"/>
        <end position="96"/>
    </location>
</feature>
<dbReference type="Proteomes" id="UP000185210">
    <property type="component" value="Unassembled WGS sequence"/>
</dbReference>
<keyword evidence="1" id="KW-1133">Transmembrane helix</keyword>
<feature type="transmembrane region" description="Helical" evidence="1">
    <location>
        <begin position="21"/>
        <end position="39"/>
    </location>
</feature>
<protein>
    <submittedName>
        <fullName evidence="2">Uncharacterized protein</fullName>
    </submittedName>
</protein>
<keyword evidence="1" id="KW-0472">Membrane</keyword>
<dbReference type="RefSeq" id="WP_074292760.1">
    <property type="nucleotide sequence ID" value="NZ_FSFL01000026.1"/>
</dbReference>
<comment type="caution">
    <text evidence="2">The sequence shown here is derived from an EMBL/GenBank/DDBJ whole genome shotgun (WGS) entry which is preliminary data.</text>
</comment>
<gene>
    <name evidence="2" type="ORF">SAMEA2070301_00305</name>
</gene>
<evidence type="ECO:0000313" key="3">
    <source>
        <dbReference type="Proteomes" id="UP000185210"/>
    </source>
</evidence>
<evidence type="ECO:0000256" key="1">
    <source>
        <dbReference type="SAM" id="Phobius"/>
    </source>
</evidence>
<reference evidence="2 3" key="1">
    <citation type="submission" date="2016-11" db="EMBL/GenBank/DDBJ databases">
        <authorList>
            <consortium name="Pathogen Informatics"/>
        </authorList>
    </citation>
    <scope>NUCLEOTIDE SEQUENCE [LARGE SCALE GENOMIC DNA]</scope>
    <source>
        <strain evidence="2 3">104</strain>
    </source>
</reference>
<sequence length="98" mass="10807">MSHRIQVPIARVEGVRTAIMRHAFWTVAFLALVYALAALSNHQYTQFVVVMALFGVAVGIDLRVHRRGRYRDRSAVLLLIAFVAIVVTGVFAQVGVSA</sequence>
<proteinExistence type="predicted"/>
<dbReference type="EMBL" id="FSHM01000001">
    <property type="protein sequence ID" value="SIA12179.1"/>
    <property type="molecule type" value="Genomic_DNA"/>
</dbReference>
<keyword evidence="1" id="KW-0812">Transmembrane</keyword>
<dbReference type="AlphaFoldDB" id="A0AB38CST7"/>
<evidence type="ECO:0000313" key="2">
    <source>
        <dbReference type="EMBL" id="SIA12179.1"/>
    </source>
</evidence>
<name>A0AB38CST7_9MYCO</name>
<feature type="transmembrane region" description="Helical" evidence="1">
    <location>
        <begin position="45"/>
        <end position="64"/>
    </location>
</feature>